<sequence>MPKVRWREAPEEHDYPAAAAYLDLLTSRGTVERIVAGLRTAPVTLHKAKDILRASRLRLLPPDNAHVAADLRKIADGIPLSPILLVRGDLAAGTALEVADGYHRVCASYHTDENTQIPCRLTSLPPTS</sequence>
<dbReference type="RefSeq" id="WP_105424099.1">
    <property type="nucleotide sequence ID" value="NZ_PUIO01000200.1"/>
</dbReference>
<evidence type="ECO:0000313" key="1">
    <source>
        <dbReference type="EMBL" id="PQP07543.1"/>
    </source>
</evidence>
<dbReference type="AlphaFoldDB" id="A0A2S8HYC1"/>
<dbReference type="Proteomes" id="UP000239290">
    <property type="component" value="Unassembled WGS sequence"/>
</dbReference>
<evidence type="ECO:0000313" key="2">
    <source>
        <dbReference type="Proteomes" id="UP000239290"/>
    </source>
</evidence>
<reference evidence="2" key="1">
    <citation type="submission" date="2018-02" db="EMBL/GenBank/DDBJ databases">
        <title>Draft genome sequencing of Rhodococcus opacus KU647198.</title>
        <authorList>
            <person name="Zheng B.-X."/>
        </authorList>
    </citation>
    <scope>NUCLEOTIDE SEQUENCE [LARGE SCALE GENOMIC DNA]</scope>
    <source>
        <strain evidence="2">04-OD7</strain>
    </source>
</reference>
<protein>
    <recommendedName>
        <fullName evidence="3">ParB/Sulfiredoxin domain-containing protein</fullName>
    </recommendedName>
</protein>
<accession>A0A2S8HYC1</accession>
<evidence type="ECO:0008006" key="3">
    <source>
        <dbReference type="Google" id="ProtNLM"/>
    </source>
</evidence>
<organism evidence="1 2">
    <name type="scientific">Rhodococcus opacus</name>
    <name type="common">Nocardia opaca</name>
    <dbReference type="NCBI Taxonomy" id="37919"/>
    <lineage>
        <taxon>Bacteria</taxon>
        <taxon>Bacillati</taxon>
        <taxon>Actinomycetota</taxon>
        <taxon>Actinomycetes</taxon>
        <taxon>Mycobacteriales</taxon>
        <taxon>Nocardiaceae</taxon>
        <taxon>Rhodococcus</taxon>
    </lineage>
</organism>
<gene>
    <name evidence="1" type="ORF">C5613_44500</name>
</gene>
<proteinExistence type="predicted"/>
<name>A0A2S8HYC1_RHOOP</name>
<comment type="caution">
    <text evidence="1">The sequence shown here is derived from an EMBL/GenBank/DDBJ whole genome shotgun (WGS) entry which is preliminary data.</text>
</comment>
<dbReference type="EMBL" id="PUIO01000200">
    <property type="protein sequence ID" value="PQP07543.1"/>
    <property type="molecule type" value="Genomic_DNA"/>
</dbReference>